<dbReference type="AlphaFoldDB" id="A0A2L2BN59"/>
<dbReference type="EMBL" id="CP026923">
    <property type="protein sequence ID" value="AVG23103.1"/>
    <property type="molecule type" value="Genomic_DNA"/>
</dbReference>
<keyword evidence="4" id="KW-1185">Reference proteome</keyword>
<dbReference type="Pfam" id="PF13845">
    <property type="entry name" value="Septum_form"/>
    <property type="match status" value="1"/>
</dbReference>
<dbReference type="KEGG" id="psai:C3B54_1196"/>
<proteinExistence type="predicted"/>
<evidence type="ECO:0000256" key="1">
    <source>
        <dbReference type="SAM" id="Phobius"/>
    </source>
</evidence>
<reference evidence="3 4" key="1">
    <citation type="submission" date="2018-02" db="EMBL/GenBank/DDBJ databases">
        <title>Complete genome of the streamlined marine actinobacterium Pontimonas salivibrio CL-TW6 adapted to coastal planktonic lifestype.</title>
        <authorList>
            <person name="Cho B.C."/>
            <person name="Hardies S.C."/>
            <person name="Jang G.I."/>
            <person name="Hwang C.Y."/>
        </authorList>
    </citation>
    <scope>NUCLEOTIDE SEQUENCE [LARGE SCALE GENOMIC DNA]</scope>
    <source>
        <strain evidence="3 4">CL-TW6</strain>
    </source>
</reference>
<keyword evidence="1" id="KW-0812">Transmembrane</keyword>
<evidence type="ECO:0000259" key="2">
    <source>
        <dbReference type="Pfam" id="PF13845"/>
    </source>
</evidence>
<feature type="transmembrane region" description="Helical" evidence="1">
    <location>
        <begin position="12"/>
        <end position="30"/>
    </location>
</feature>
<accession>A0A2L2BN59</accession>
<dbReference type="OrthoDB" id="5112895at2"/>
<dbReference type="RefSeq" id="WP_104912762.1">
    <property type="nucleotide sequence ID" value="NZ_CP026923.1"/>
</dbReference>
<name>A0A2L2BN59_9MICO</name>
<keyword evidence="1" id="KW-0472">Membrane</keyword>
<dbReference type="InterPro" id="IPR026004">
    <property type="entry name" value="Septum_form"/>
</dbReference>
<organism evidence="3 4">
    <name type="scientific">Pontimonas salivibrio</name>
    <dbReference type="NCBI Taxonomy" id="1159327"/>
    <lineage>
        <taxon>Bacteria</taxon>
        <taxon>Bacillati</taxon>
        <taxon>Actinomycetota</taxon>
        <taxon>Actinomycetes</taxon>
        <taxon>Micrococcales</taxon>
        <taxon>Microbacteriaceae</taxon>
        <taxon>Pontimonas</taxon>
    </lineage>
</organism>
<sequence>MTERPHLLRSRWFIVTAVGVLPALAVGYWLSVSEANQNQSVEDVATAEPPISEATTGTPPGEASTPPVVVDFPAVGSGPRPAGSWSWEELLGGECLTSFDGPFAAEFEVVGCEQPHQAEFHRAQLLNDDPDADYPGDQFVRDQASGLCEQWDLADLREPERYDDLVVVPSYSIGQTQWEKGQRVAGCFIYRESGELLDDQLVD</sequence>
<keyword evidence="1" id="KW-1133">Transmembrane helix</keyword>
<protein>
    <submittedName>
        <fullName evidence="3">Septum formation protein</fullName>
    </submittedName>
</protein>
<evidence type="ECO:0000313" key="4">
    <source>
        <dbReference type="Proteomes" id="UP000243077"/>
    </source>
</evidence>
<feature type="domain" description="Septum formation-related" evidence="2">
    <location>
        <begin position="106"/>
        <end position="187"/>
    </location>
</feature>
<dbReference type="Proteomes" id="UP000243077">
    <property type="component" value="Chromosome"/>
</dbReference>
<evidence type="ECO:0000313" key="3">
    <source>
        <dbReference type="EMBL" id="AVG23103.1"/>
    </source>
</evidence>
<gene>
    <name evidence="3" type="ORF">C3B54_1196</name>
</gene>